<dbReference type="Gene3D" id="1.25.40.10">
    <property type="entry name" value="Tetratricopeptide repeat domain"/>
    <property type="match status" value="1"/>
</dbReference>
<organism evidence="1 2">
    <name type="scientific">Aerophobetes bacterium</name>
    <dbReference type="NCBI Taxonomy" id="2030807"/>
    <lineage>
        <taxon>Bacteria</taxon>
        <taxon>Candidatus Aerophobota</taxon>
    </lineage>
</organism>
<accession>A0A2A4X6H2</accession>
<dbReference type="Proteomes" id="UP000218775">
    <property type="component" value="Unassembled WGS sequence"/>
</dbReference>
<reference evidence="2" key="1">
    <citation type="submission" date="2017-08" db="EMBL/GenBank/DDBJ databases">
        <title>A dynamic microbial community with high functional redundancy inhabits the cold, oxic subseafloor aquifer.</title>
        <authorList>
            <person name="Tully B.J."/>
            <person name="Wheat C.G."/>
            <person name="Glazer B.T."/>
            <person name="Huber J.A."/>
        </authorList>
    </citation>
    <scope>NUCLEOTIDE SEQUENCE [LARGE SCALE GENOMIC DNA]</scope>
</reference>
<dbReference type="AlphaFoldDB" id="A0A2A4X6H2"/>
<name>A0A2A4X6H2_UNCAE</name>
<dbReference type="EMBL" id="NVUK01000014">
    <property type="protein sequence ID" value="PCI77645.1"/>
    <property type="molecule type" value="Genomic_DNA"/>
</dbReference>
<evidence type="ECO:0000313" key="2">
    <source>
        <dbReference type="Proteomes" id="UP000218775"/>
    </source>
</evidence>
<sequence>YFAQENFTASANCLEKYIAYEQEASSTLKNALLTQMNNASSTGNQGLYESSFAKFDKLFPGDPQTSKALFIQALMHKEQGKSKEAFDNLCFIKEGYPELAEDKAFIFEYAVLALDNGEFNESYNSIAGYIDIATDVERQSASKILLASAVHKHNTPAENPSYNQSIYFNDLRFVASYKQEFSEEESDYFALIFAKAQFDMGMYEETVHYLNDTILSDSSNVSDQMLSKAHFLQGRCFLDGRVDPEASNIHLEKSLELDPKQPGALEIKLQIYNNYISLSANEDNAMLESAANHLFTVVQEAPEKVSQENVLWLANHFFSKSKIAHTDSTVVNTLLENADFCFSSLLTEGDSYVAINEDTLFLELETLKYSKVLQERVLLDKKLALIKNLIHSQKTSPSYDWQYKDEALYELASTYKELGQVSNAVDTFSVICNSGSGFNSAVSAKALFETTKIKFGTIAKKNRTIESQEIISLLENLKTLQIRKNPSSEPIHLESALEYAQIRKELSNPEEQVDKYLFFLNRILEDYKNDEDLSTKAYHLSLAQDASRQNMYNNYIQYIEAEQVRMKGVMHQNSGEAEPMRESFGIAKELLEEINQSEACNKQLKTRVLRSLDLIQKDLTH</sequence>
<gene>
    <name evidence="1" type="ORF">COB21_02705</name>
</gene>
<dbReference type="Pfam" id="PF13174">
    <property type="entry name" value="TPR_6"/>
    <property type="match status" value="1"/>
</dbReference>
<dbReference type="SUPFAM" id="SSF48452">
    <property type="entry name" value="TPR-like"/>
    <property type="match status" value="1"/>
</dbReference>
<evidence type="ECO:0000313" key="1">
    <source>
        <dbReference type="EMBL" id="PCI77645.1"/>
    </source>
</evidence>
<protein>
    <submittedName>
        <fullName evidence="1">Uncharacterized protein</fullName>
    </submittedName>
</protein>
<dbReference type="InterPro" id="IPR019734">
    <property type="entry name" value="TPR_rpt"/>
</dbReference>
<dbReference type="InterPro" id="IPR011990">
    <property type="entry name" value="TPR-like_helical_dom_sf"/>
</dbReference>
<feature type="non-terminal residue" evidence="1">
    <location>
        <position position="1"/>
    </location>
</feature>
<comment type="caution">
    <text evidence="1">The sequence shown here is derived from an EMBL/GenBank/DDBJ whole genome shotgun (WGS) entry which is preliminary data.</text>
</comment>
<proteinExistence type="predicted"/>